<organism evidence="1 2">
    <name type="scientific">Auriscalpium vulgare</name>
    <dbReference type="NCBI Taxonomy" id="40419"/>
    <lineage>
        <taxon>Eukaryota</taxon>
        <taxon>Fungi</taxon>
        <taxon>Dikarya</taxon>
        <taxon>Basidiomycota</taxon>
        <taxon>Agaricomycotina</taxon>
        <taxon>Agaricomycetes</taxon>
        <taxon>Russulales</taxon>
        <taxon>Auriscalpiaceae</taxon>
        <taxon>Auriscalpium</taxon>
    </lineage>
</organism>
<accession>A0ACB8R3T6</accession>
<reference evidence="1" key="2">
    <citation type="journal article" date="2022" name="New Phytol.">
        <title>Evolutionary transition to the ectomycorrhizal habit in the genomes of a hyperdiverse lineage of mushroom-forming fungi.</title>
        <authorList>
            <person name="Looney B."/>
            <person name="Miyauchi S."/>
            <person name="Morin E."/>
            <person name="Drula E."/>
            <person name="Courty P.E."/>
            <person name="Kohler A."/>
            <person name="Kuo A."/>
            <person name="LaButti K."/>
            <person name="Pangilinan J."/>
            <person name="Lipzen A."/>
            <person name="Riley R."/>
            <person name="Andreopoulos W."/>
            <person name="He G."/>
            <person name="Johnson J."/>
            <person name="Nolan M."/>
            <person name="Tritt A."/>
            <person name="Barry K.W."/>
            <person name="Grigoriev I.V."/>
            <person name="Nagy L.G."/>
            <person name="Hibbett D."/>
            <person name="Henrissat B."/>
            <person name="Matheny P.B."/>
            <person name="Labbe J."/>
            <person name="Martin F.M."/>
        </authorList>
    </citation>
    <scope>NUCLEOTIDE SEQUENCE</scope>
    <source>
        <strain evidence="1">FP105234-sp</strain>
    </source>
</reference>
<gene>
    <name evidence="1" type="ORF">FA95DRAFT_1613182</name>
</gene>
<evidence type="ECO:0000313" key="1">
    <source>
        <dbReference type="EMBL" id="KAI0038698.1"/>
    </source>
</evidence>
<protein>
    <submittedName>
        <fullName evidence="1">Uncharacterized protein</fullName>
    </submittedName>
</protein>
<sequence>MRDKGKHRASTPPSDSEPEEPFEGDDTDEWQEAYKREFAGFDNEEYFDSIASEDLPELEDRLARSRPFARTDPFAAALENEAMGEEASEPESGGKKVAYVVYSGHVLGVFKNYTACQRSVSGYPHMCFKGYTSVDRAVKAWNKALRNGQWGPPSRKGYGDPAAAGPSSTTALSDEVLPRSGVVYRLAARMTPVSSPVRGPSTPLASRTPTSRRDPEHAQRTYTGPLGSSGSRPTRSTPSARVENVQFRTPSKPAPSSPSPSSQHQSPSPYAHAAQAQVYHWWVVVVGQYPGVYYGRERARIHTGDALEVRVETALTEEEACKRFTRLFMAGEVRYIV</sequence>
<dbReference type="EMBL" id="MU276434">
    <property type="protein sequence ID" value="KAI0038698.1"/>
    <property type="molecule type" value="Genomic_DNA"/>
</dbReference>
<dbReference type="Proteomes" id="UP000814033">
    <property type="component" value="Unassembled WGS sequence"/>
</dbReference>
<keyword evidence="2" id="KW-1185">Reference proteome</keyword>
<name>A0ACB8R3T6_9AGAM</name>
<proteinExistence type="predicted"/>
<reference evidence="1" key="1">
    <citation type="submission" date="2021-02" db="EMBL/GenBank/DDBJ databases">
        <authorList>
            <consortium name="DOE Joint Genome Institute"/>
            <person name="Ahrendt S."/>
            <person name="Looney B.P."/>
            <person name="Miyauchi S."/>
            <person name="Morin E."/>
            <person name="Drula E."/>
            <person name="Courty P.E."/>
            <person name="Chicoki N."/>
            <person name="Fauchery L."/>
            <person name="Kohler A."/>
            <person name="Kuo A."/>
            <person name="Labutti K."/>
            <person name="Pangilinan J."/>
            <person name="Lipzen A."/>
            <person name="Riley R."/>
            <person name="Andreopoulos W."/>
            <person name="He G."/>
            <person name="Johnson J."/>
            <person name="Barry K.W."/>
            <person name="Grigoriev I.V."/>
            <person name="Nagy L."/>
            <person name="Hibbett D."/>
            <person name="Henrissat B."/>
            <person name="Matheny P.B."/>
            <person name="Labbe J."/>
            <person name="Martin F."/>
        </authorList>
    </citation>
    <scope>NUCLEOTIDE SEQUENCE</scope>
    <source>
        <strain evidence="1">FP105234-sp</strain>
    </source>
</reference>
<comment type="caution">
    <text evidence="1">The sequence shown here is derived from an EMBL/GenBank/DDBJ whole genome shotgun (WGS) entry which is preliminary data.</text>
</comment>
<evidence type="ECO:0000313" key="2">
    <source>
        <dbReference type="Proteomes" id="UP000814033"/>
    </source>
</evidence>